<evidence type="ECO:0000313" key="3">
    <source>
        <dbReference type="EMBL" id="MBM7416899.1"/>
    </source>
</evidence>
<evidence type="ECO:0000259" key="2">
    <source>
        <dbReference type="Pfam" id="PF00487"/>
    </source>
</evidence>
<keyword evidence="1" id="KW-0812">Transmembrane</keyword>
<organism evidence="3 4">
    <name type="scientific">Rhodococcoides corynebacterioides</name>
    <dbReference type="NCBI Taxonomy" id="53972"/>
    <lineage>
        <taxon>Bacteria</taxon>
        <taxon>Bacillati</taxon>
        <taxon>Actinomycetota</taxon>
        <taxon>Actinomycetes</taxon>
        <taxon>Mycobacteriales</taxon>
        <taxon>Nocardiaceae</taxon>
        <taxon>Rhodococcoides</taxon>
    </lineage>
</organism>
<dbReference type="PANTHER" id="PTHR19353:SF19">
    <property type="entry name" value="DELTA(5) FATTY ACID DESATURASE C-RELATED"/>
    <property type="match status" value="1"/>
</dbReference>
<protein>
    <submittedName>
        <fullName evidence="3">Fatty acid desaturase</fullName>
    </submittedName>
</protein>
<dbReference type="Pfam" id="PF00487">
    <property type="entry name" value="FA_desaturase"/>
    <property type="match status" value="1"/>
</dbReference>
<sequence length="353" mass="39313">MSVTAERPRDRFVSSYTELSVAVRASGLMSRRRGFYWSRIIGTVAAFVAVWVGAFLLGDSWWQLALAVALAVVSTQFGFLGHDGAHRQMFDSAKWNEWTARILSGTFAGLSLHWWQGKHSKHHNAPNQIGKDPDIGNGPIAFVPEYVAQRTGFYGAFTRRQGWLFFPLLTLEGAALHVASVRTLIGSKEIKHRKLELALIALRLTIGFALPFLAMPAGLAVGFILVHFAVFGVLLGGSFAPNHKGMPLVPANAKIDFLRRQVLMSRNVDGGPVTDFMMGGLNYQIEHHLFPSMPRPNLKKVRPMVREHCAKHGVTYTETSLVKSYGIVVRYLNQVGLSKRNPFECPLVREYRA</sequence>
<feature type="transmembrane region" description="Helical" evidence="1">
    <location>
        <begin position="220"/>
        <end position="240"/>
    </location>
</feature>
<feature type="transmembrane region" description="Helical" evidence="1">
    <location>
        <begin position="61"/>
        <end position="80"/>
    </location>
</feature>
<dbReference type="RefSeq" id="WP_371831706.1">
    <property type="nucleotide sequence ID" value="NZ_JAFBBK010000001.1"/>
</dbReference>
<evidence type="ECO:0000256" key="1">
    <source>
        <dbReference type="SAM" id="Phobius"/>
    </source>
</evidence>
<feature type="transmembrane region" description="Helical" evidence="1">
    <location>
        <begin position="163"/>
        <end position="185"/>
    </location>
</feature>
<proteinExistence type="predicted"/>
<accession>A0ABS2KY89</accession>
<dbReference type="InterPro" id="IPR005804">
    <property type="entry name" value="FA_desaturase_dom"/>
</dbReference>
<keyword evidence="1" id="KW-1133">Transmembrane helix</keyword>
<dbReference type="PIRSF" id="PIRSF015921">
    <property type="entry name" value="FA_sphinglp_des"/>
    <property type="match status" value="1"/>
</dbReference>
<reference evidence="3 4" key="1">
    <citation type="submission" date="2021-01" db="EMBL/GenBank/DDBJ databases">
        <title>Genomics of switchgrass bacterial isolates.</title>
        <authorList>
            <person name="Shade A."/>
        </authorList>
    </citation>
    <scope>NUCLEOTIDE SEQUENCE [LARGE SCALE GENOMIC DNA]</scope>
    <source>
        <strain evidence="3 4">PvP111</strain>
    </source>
</reference>
<feature type="transmembrane region" description="Helical" evidence="1">
    <location>
        <begin position="36"/>
        <end position="55"/>
    </location>
</feature>
<gene>
    <name evidence="3" type="ORF">JOE42_003632</name>
</gene>
<keyword evidence="4" id="KW-1185">Reference proteome</keyword>
<comment type="caution">
    <text evidence="3">The sequence shown here is derived from an EMBL/GenBank/DDBJ whole genome shotgun (WGS) entry which is preliminary data.</text>
</comment>
<dbReference type="EMBL" id="JAFBBK010000001">
    <property type="protein sequence ID" value="MBM7416899.1"/>
    <property type="molecule type" value="Genomic_DNA"/>
</dbReference>
<evidence type="ECO:0000313" key="4">
    <source>
        <dbReference type="Proteomes" id="UP000703038"/>
    </source>
</evidence>
<dbReference type="InterPro" id="IPR012171">
    <property type="entry name" value="Fatty_acid_desaturase"/>
</dbReference>
<feature type="domain" description="Fatty acid desaturase" evidence="2">
    <location>
        <begin position="60"/>
        <end position="319"/>
    </location>
</feature>
<keyword evidence="1" id="KW-0472">Membrane</keyword>
<dbReference type="Proteomes" id="UP000703038">
    <property type="component" value="Unassembled WGS sequence"/>
</dbReference>
<name>A0ABS2KY89_9NOCA</name>
<dbReference type="PANTHER" id="PTHR19353">
    <property type="entry name" value="FATTY ACID DESATURASE 2"/>
    <property type="match status" value="1"/>
</dbReference>
<dbReference type="CDD" id="cd03506">
    <property type="entry name" value="Delta6-FADS-like"/>
    <property type="match status" value="1"/>
</dbReference>